<name>A0A7R8H657_LEPSM</name>
<protein>
    <submittedName>
        <fullName evidence="2">ESF2</fullName>
    </submittedName>
</protein>
<dbReference type="Proteomes" id="UP000675881">
    <property type="component" value="Chromosome 3"/>
</dbReference>
<sequence>MSHSSIVNVEEKDVVLLNEDEDDEADDKEEVGGKAKGSCFVDHEEGVKMVKDETKEEEEKPGIIYLSSIPHGFNVSRTTAYFSKFGQVGRVFLQPNSRDKNKLKNTESAIFAKRKRQSTTQSPSPYKKSKREATIIPSKKARKNKGKGKSSTQKRSEFLKNVFGGSAD</sequence>
<dbReference type="AlphaFoldDB" id="A0A7R8H657"/>
<dbReference type="EMBL" id="HG994582">
    <property type="protein sequence ID" value="CAF2890589.1"/>
    <property type="molecule type" value="Genomic_DNA"/>
</dbReference>
<proteinExistence type="predicted"/>
<organism evidence="2 3">
    <name type="scientific">Lepeophtheirus salmonis</name>
    <name type="common">Salmon louse</name>
    <name type="synonym">Caligus salmonis</name>
    <dbReference type="NCBI Taxonomy" id="72036"/>
    <lineage>
        <taxon>Eukaryota</taxon>
        <taxon>Metazoa</taxon>
        <taxon>Ecdysozoa</taxon>
        <taxon>Arthropoda</taxon>
        <taxon>Crustacea</taxon>
        <taxon>Multicrustacea</taxon>
        <taxon>Hexanauplia</taxon>
        <taxon>Copepoda</taxon>
        <taxon>Siphonostomatoida</taxon>
        <taxon>Caligidae</taxon>
        <taxon>Lepeophtheirus</taxon>
    </lineage>
</organism>
<feature type="compositionally biased region" description="Basic residues" evidence="1">
    <location>
        <begin position="139"/>
        <end position="148"/>
    </location>
</feature>
<feature type="region of interest" description="Disordered" evidence="1">
    <location>
        <begin position="1"/>
        <end position="37"/>
    </location>
</feature>
<evidence type="ECO:0000313" key="3">
    <source>
        <dbReference type="Proteomes" id="UP000675881"/>
    </source>
</evidence>
<accession>A0A7R8H657</accession>
<dbReference type="PANTHER" id="PTHR12311">
    <property type="entry name" value="ACTIVATOR OF BASAL TRANSCRIPTION 1"/>
    <property type="match status" value="1"/>
</dbReference>
<dbReference type="InterPro" id="IPR039119">
    <property type="entry name" value="ABT1/Esf2"/>
</dbReference>
<evidence type="ECO:0000256" key="1">
    <source>
        <dbReference type="SAM" id="MobiDB-lite"/>
    </source>
</evidence>
<dbReference type="GO" id="GO:0034462">
    <property type="term" value="P:small-subunit processome assembly"/>
    <property type="evidence" value="ECO:0007669"/>
    <property type="project" value="TreeGrafter"/>
</dbReference>
<dbReference type="GO" id="GO:0003723">
    <property type="term" value="F:RNA binding"/>
    <property type="evidence" value="ECO:0007669"/>
    <property type="project" value="TreeGrafter"/>
</dbReference>
<dbReference type="GO" id="GO:0000472">
    <property type="term" value="P:endonucleolytic cleavage to generate mature 5'-end of SSU-rRNA from (SSU-rRNA, 5.8S rRNA, LSU-rRNA)"/>
    <property type="evidence" value="ECO:0007669"/>
    <property type="project" value="TreeGrafter"/>
</dbReference>
<dbReference type="GO" id="GO:0000447">
    <property type="term" value="P:endonucleolytic cleavage in ITS1 to separate SSU-rRNA from 5.8S rRNA and LSU-rRNA from tricistronic rRNA transcript (SSU-rRNA, 5.8S rRNA, LSU-rRNA)"/>
    <property type="evidence" value="ECO:0007669"/>
    <property type="project" value="TreeGrafter"/>
</dbReference>
<gene>
    <name evidence="2" type="ORF">LSAA_8001</name>
</gene>
<dbReference type="GO" id="GO:0005730">
    <property type="term" value="C:nucleolus"/>
    <property type="evidence" value="ECO:0007669"/>
    <property type="project" value="TreeGrafter"/>
</dbReference>
<feature type="region of interest" description="Disordered" evidence="1">
    <location>
        <begin position="96"/>
        <end position="168"/>
    </location>
</feature>
<dbReference type="OrthoDB" id="287393at2759"/>
<evidence type="ECO:0000313" key="2">
    <source>
        <dbReference type="EMBL" id="CAF2890589.1"/>
    </source>
</evidence>
<feature type="compositionally biased region" description="Acidic residues" evidence="1">
    <location>
        <begin position="18"/>
        <end position="29"/>
    </location>
</feature>
<dbReference type="PANTHER" id="PTHR12311:SF7">
    <property type="entry name" value="ACTIVATOR OF BASAL TRANSCRIPTION 1"/>
    <property type="match status" value="1"/>
</dbReference>
<reference evidence="2" key="1">
    <citation type="submission" date="2021-02" db="EMBL/GenBank/DDBJ databases">
        <authorList>
            <person name="Bekaert M."/>
        </authorList>
    </citation>
    <scope>NUCLEOTIDE SEQUENCE</scope>
    <source>
        <strain evidence="2">IoA-00</strain>
    </source>
</reference>
<dbReference type="GO" id="GO:0000480">
    <property type="term" value="P:endonucleolytic cleavage in 5'-ETS of tricistronic rRNA transcript (SSU-rRNA, 5.8S rRNA, LSU-rRNA)"/>
    <property type="evidence" value="ECO:0007669"/>
    <property type="project" value="TreeGrafter"/>
</dbReference>
<keyword evidence="3" id="KW-1185">Reference proteome</keyword>